<dbReference type="InterPro" id="IPR001394">
    <property type="entry name" value="Peptidase_C19_UCH"/>
</dbReference>
<dbReference type="EMBL" id="CP144696">
    <property type="protein sequence ID" value="WVZ11671.1"/>
    <property type="molecule type" value="Genomic_DNA"/>
</dbReference>
<keyword evidence="4 8" id="KW-0833">Ubl conjugation pathway</keyword>
<dbReference type="Pfam" id="PF00443">
    <property type="entry name" value="UCH"/>
    <property type="match status" value="1"/>
</dbReference>
<evidence type="ECO:0000256" key="3">
    <source>
        <dbReference type="ARBA" id="ARBA00022670"/>
    </source>
</evidence>
<evidence type="ECO:0000313" key="11">
    <source>
        <dbReference type="EMBL" id="WVZ11671.1"/>
    </source>
</evidence>
<dbReference type="GO" id="GO:0005829">
    <property type="term" value="C:cytosol"/>
    <property type="evidence" value="ECO:0007669"/>
    <property type="project" value="TreeGrafter"/>
</dbReference>
<feature type="compositionally biased region" description="Basic and acidic residues" evidence="9">
    <location>
        <begin position="644"/>
        <end position="654"/>
    </location>
</feature>
<accession>A0AAQ3S0W8</accession>
<evidence type="ECO:0000256" key="4">
    <source>
        <dbReference type="ARBA" id="ARBA00022786"/>
    </source>
</evidence>
<dbReference type="GO" id="GO:0006508">
    <property type="term" value="P:proteolysis"/>
    <property type="evidence" value="ECO:0007669"/>
    <property type="project" value="UniProtKB-KW"/>
</dbReference>
<feature type="region of interest" description="Disordered" evidence="9">
    <location>
        <begin position="616"/>
        <end position="662"/>
    </location>
</feature>
<sequence>MCFSLASPARSAEGPMEVSPATNFVSETLCPSESVGDCCDHSGRLSAVGESTLPVSYGVCGEDSAQENCNTDTQFRQLNNDSTLLLTSCSPVSAVAPESWVTTQGNWLLDENEGSMGAESVYAIGPSNMVVVVGAGLSNLGNTCFLNAILQCFTHTVPLVQGIRACTHNFPCAGHMDRFCVICTFRDQVERSLSACGRTLSPLRFSNVDLCPLTWLEELRIVTSSKFCMISLRYQQEDAHEFMQCALDKLERCFLDLKKTDLNFEDDNLVQKVFGGRLISKLQCCSCGCTSDTYEPLIDMSLEIESVDSLPSALESFTKVEKIDANFRCDSCKEEVSMEKQLMLDMAPSIAAFHLKRFKTDGILVEKIDKHIDFPLELDLQPYTISDQNNDVSCGFIAELTFSRSLHVLMKYDLYAIVVHTGFSSTSGHYFCFIRSGPDTWHKLDDSMVTEVSGDSVLSQEAYILFYARQGTPWFSSIMESQKQCLDPNISSTSPTSVLDVGDDMSKSNPSLVPSTEEGGAGASKGCSDPPFDYFCPDQLAISETNDTKDVTHGCGRFLYGSNQESISFHGSSKDVETQKFRNRVTLDARSMINGKSFTENVSVDNNHDCEEVVDFRESAGASSPSSPPPTSPLDDASGNKFHIPRDKPKESKQSRRRPLYQCNEDIRRREAMKYLNKTGSRRAELMKYVPDGASNKRKKVDSLQCKKTTSLDRKKSNQTSVSRPVAAGISQ</sequence>
<dbReference type="PROSITE" id="PS50235">
    <property type="entry name" value="USP_3"/>
    <property type="match status" value="1"/>
</dbReference>
<dbReference type="InterPro" id="IPR028889">
    <property type="entry name" value="USP"/>
</dbReference>
<feature type="region of interest" description="Disordered" evidence="9">
    <location>
        <begin position="497"/>
        <end position="525"/>
    </location>
</feature>
<feature type="region of interest" description="Disordered" evidence="9">
    <location>
        <begin position="687"/>
        <end position="732"/>
    </location>
</feature>
<keyword evidence="12" id="KW-1185">Reference proteome</keyword>
<dbReference type="Gene3D" id="3.90.70.10">
    <property type="entry name" value="Cysteine proteinases"/>
    <property type="match status" value="1"/>
</dbReference>
<dbReference type="InterPro" id="IPR018200">
    <property type="entry name" value="USP_CS"/>
</dbReference>
<comment type="similarity">
    <text evidence="2 8">Belongs to the peptidase C19 family.</text>
</comment>
<dbReference type="AlphaFoldDB" id="A0AAQ3S0W8"/>
<gene>
    <name evidence="11" type="ORF">V8G54_016201</name>
</gene>
<protein>
    <recommendedName>
        <fullName evidence="8">Ubiquitin carboxyl-terminal hydrolase</fullName>
        <ecNumber evidence="8">3.4.19.12</ecNumber>
    </recommendedName>
</protein>
<dbReference type="PROSITE" id="PS00973">
    <property type="entry name" value="USP_2"/>
    <property type="match status" value="1"/>
</dbReference>
<evidence type="ECO:0000256" key="7">
    <source>
        <dbReference type="ARBA" id="ARBA00037450"/>
    </source>
</evidence>
<reference evidence="11 12" key="1">
    <citation type="journal article" date="2023" name="Life. Sci Alliance">
        <title>Evolutionary insights into 3D genome organization and epigenetic landscape of Vigna mungo.</title>
        <authorList>
            <person name="Junaid A."/>
            <person name="Singh B."/>
            <person name="Bhatia S."/>
        </authorList>
    </citation>
    <scope>NUCLEOTIDE SEQUENCE [LARGE SCALE GENOMIC DNA]</scope>
    <source>
        <strain evidence="11">Urdbean</strain>
    </source>
</reference>
<evidence type="ECO:0000256" key="9">
    <source>
        <dbReference type="SAM" id="MobiDB-lite"/>
    </source>
</evidence>
<dbReference type="FunFam" id="3.90.70.10:FF:000116">
    <property type="entry name" value="Ubiquitin carboxyl-terminal hydrolase 20"/>
    <property type="match status" value="1"/>
</dbReference>
<keyword evidence="5 8" id="KW-0378">Hydrolase</keyword>
<evidence type="ECO:0000313" key="12">
    <source>
        <dbReference type="Proteomes" id="UP001374535"/>
    </source>
</evidence>
<feature type="domain" description="USP" evidence="10">
    <location>
        <begin position="135"/>
        <end position="470"/>
    </location>
</feature>
<dbReference type="SUPFAM" id="SSF54001">
    <property type="entry name" value="Cysteine proteinases"/>
    <property type="match status" value="1"/>
</dbReference>
<comment type="function">
    <text evidence="7 8">Recognizes and hydrolyzes the peptide bond at the C-terminal Gly of ubiquitin. Involved in the processing of poly-ubiquitin precursors as well as that of ubiquitinated proteins.</text>
</comment>
<keyword evidence="6 8" id="KW-0788">Thiol protease</keyword>
<dbReference type="GO" id="GO:0004843">
    <property type="term" value="F:cysteine-type deubiquitinase activity"/>
    <property type="evidence" value="ECO:0007669"/>
    <property type="project" value="UniProtKB-UniRule"/>
</dbReference>
<comment type="catalytic activity">
    <reaction evidence="1 8">
        <text>Thiol-dependent hydrolysis of ester, thioester, amide, peptide and isopeptide bonds formed by the C-terminal Gly of ubiquitin (a 76-residue protein attached to proteins as an intracellular targeting signal).</text>
        <dbReference type="EC" id="3.4.19.12"/>
    </reaction>
</comment>
<organism evidence="11 12">
    <name type="scientific">Vigna mungo</name>
    <name type="common">Black gram</name>
    <name type="synonym">Phaseolus mungo</name>
    <dbReference type="NCBI Taxonomy" id="3915"/>
    <lineage>
        <taxon>Eukaryota</taxon>
        <taxon>Viridiplantae</taxon>
        <taxon>Streptophyta</taxon>
        <taxon>Embryophyta</taxon>
        <taxon>Tracheophyta</taxon>
        <taxon>Spermatophyta</taxon>
        <taxon>Magnoliopsida</taxon>
        <taxon>eudicotyledons</taxon>
        <taxon>Gunneridae</taxon>
        <taxon>Pentapetalae</taxon>
        <taxon>rosids</taxon>
        <taxon>fabids</taxon>
        <taxon>Fabales</taxon>
        <taxon>Fabaceae</taxon>
        <taxon>Papilionoideae</taxon>
        <taxon>50 kb inversion clade</taxon>
        <taxon>NPAAA clade</taxon>
        <taxon>indigoferoid/millettioid clade</taxon>
        <taxon>Phaseoleae</taxon>
        <taxon>Vigna</taxon>
    </lineage>
</organism>
<evidence type="ECO:0000256" key="5">
    <source>
        <dbReference type="ARBA" id="ARBA00022801"/>
    </source>
</evidence>
<keyword evidence="3 8" id="KW-0645">Protease</keyword>
<dbReference type="PANTHER" id="PTHR24006">
    <property type="entry name" value="UBIQUITIN CARBOXYL-TERMINAL HYDROLASE"/>
    <property type="match status" value="1"/>
</dbReference>
<dbReference type="GO" id="GO:0016579">
    <property type="term" value="P:protein deubiquitination"/>
    <property type="evidence" value="ECO:0007669"/>
    <property type="project" value="InterPro"/>
</dbReference>
<evidence type="ECO:0000256" key="2">
    <source>
        <dbReference type="ARBA" id="ARBA00009085"/>
    </source>
</evidence>
<name>A0AAQ3S0W8_VIGMU</name>
<dbReference type="PANTHER" id="PTHR24006:SF747">
    <property type="entry name" value="UBIQUITIN CARBOXYL-TERMINAL HYDROLASE 20"/>
    <property type="match status" value="1"/>
</dbReference>
<dbReference type="PROSITE" id="PS00972">
    <property type="entry name" value="USP_1"/>
    <property type="match status" value="1"/>
</dbReference>
<evidence type="ECO:0000256" key="1">
    <source>
        <dbReference type="ARBA" id="ARBA00000707"/>
    </source>
</evidence>
<evidence type="ECO:0000256" key="6">
    <source>
        <dbReference type="ARBA" id="ARBA00022807"/>
    </source>
</evidence>
<dbReference type="InterPro" id="IPR050164">
    <property type="entry name" value="Peptidase_C19"/>
</dbReference>
<evidence type="ECO:0000259" key="10">
    <source>
        <dbReference type="PROSITE" id="PS50235"/>
    </source>
</evidence>
<dbReference type="EC" id="3.4.19.12" evidence="8"/>
<evidence type="ECO:0000256" key="8">
    <source>
        <dbReference type="RuleBase" id="RU366025"/>
    </source>
</evidence>
<proteinExistence type="inferred from homology"/>
<dbReference type="GO" id="GO:0005634">
    <property type="term" value="C:nucleus"/>
    <property type="evidence" value="ECO:0007669"/>
    <property type="project" value="TreeGrafter"/>
</dbReference>
<dbReference type="InterPro" id="IPR038765">
    <property type="entry name" value="Papain-like_cys_pep_sf"/>
</dbReference>
<dbReference type="Proteomes" id="UP001374535">
    <property type="component" value="Chromosome 5"/>
</dbReference>